<comment type="caution">
    <text evidence="1">The sequence shown here is derived from an EMBL/GenBank/DDBJ whole genome shotgun (WGS) entry which is preliminary data.</text>
</comment>
<name>A0ABV8UJF8_9PROT</name>
<dbReference type="RefSeq" id="WP_382421357.1">
    <property type="nucleotide sequence ID" value="NZ_JBHSCW010000003.1"/>
</dbReference>
<dbReference type="EMBL" id="JBHSCW010000003">
    <property type="protein sequence ID" value="MFC4351015.1"/>
    <property type="molecule type" value="Genomic_DNA"/>
</dbReference>
<evidence type="ECO:0000313" key="1">
    <source>
        <dbReference type="EMBL" id="MFC4351015.1"/>
    </source>
</evidence>
<keyword evidence="2" id="KW-1185">Reference proteome</keyword>
<organism evidence="1 2">
    <name type="scientific">Fodinicurvata halophila</name>
    <dbReference type="NCBI Taxonomy" id="1419723"/>
    <lineage>
        <taxon>Bacteria</taxon>
        <taxon>Pseudomonadati</taxon>
        <taxon>Pseudomonadota</taxon>
        <taxon>Alphaproteobacteria</taxon>
        <taxon>Rhodospirillales</taxon>
        <taxon>Rhodovibrionaceae</taxon>
        <taxon>Fodinicurvata</taxon>
    </lineage>
</organism>
<gene>
    <name evidence="1" type="ORF">ACFOW6_05610</name>
</gene>
<reference evidence="2" key="1">
    <citation type="journal article" date="2019" name="Int. J. Syst. Evol. Microbiol.">
        <title>The Global Catalogue of Microorganisms (GCM) 10K type strain sequencing project: providing services to taxonomists for standard genome sequencing and annotation.</title>
        <authorList>
            <consortium name="The Broad Institute Genomics Platform"/>
            <consortium name="The Broad Institute Genome Sequencing Center for Infectious Disease"/>
            <person name="Wu L."/>
            <person name="Ma J."/>
        </authorList>
    </citation>
    <scope>NUCLEOTIDE SEQUENCE [LARGE SCALE GENOMIC DNA]</scope>
    <source>
        <strain evidence="2">CECT 8472</strain>
    </source>
</reference>
<sequence>MNKNNDLHRLVGDNVQDRELEIPVFPLGTNTESAQNPVEAMTLSLQDLLPDSKGEVVLEDSLGSLILMEGGEVTEQGILEESHVTHGGQDVSGMAYARFADGITLYYDSETTIEFI</sequence>
<dbReference type="Proteomes" id="UP001595799">
    <property type="component" value="Unassembled WGS sequence"/>
</dbReference>
<proteinExistence type="predicted"/>
<protein>
    <submittedName>
        <fullName evidence="1">Uncharacterized protein</fullName>
    </submittedName>
</protein>
<accession>A0ABV8UJF8</accession>
<evidence type="ECO:0000313" key="2">
    <source>
        <dbReference type="Proteomes" id="UP001595799"/>
    </source>
</evidence>